<dbReference type="GO" id="GO:0015969">
    <property type="term" value="P:guanosine tetraphosphate metabolic process"/>
    <property type="evidence" value="ECO:0007669"/>
    <property type="project" value="InterPro"/>
</dbReference>
<dbReference type="CDD" id="cd05399">
    <property type="entry name" value="NT_Rel-Spo_like"/>
    <property type="match status" value="1"/>
</dbReference>
<dbReference type="SUPFAM" id="SSF109604">
    <property type="entry name" value="HD-domain/PDEase-like"/>
    <property type="match status" value="1"/>
</dbReference>
<evidence type="ECO:0000259" key="7">
    <source>
        <dbReference type="PROSITE" id="PS51880"/>
    </source>
</evidence>
<reference evidence="8" key="2">
    <citation type="submission" date="2021-04" db="EMBL/GenBank/DDBJ databases">
        <authorList>
            <person name="Dong X."/>
        </authorList>
    </citation>
    <scope>NUCLEOTIDE SEQUENCE</scope>
    <source>
        <strain evidence="8">ZWT</strain>
    </source>
</reference>
<keyword evidence="9" id="KW-1185">Reference proteome</keyword>
<proteinExistence type="inferred from homology"/>
<dbReference type="PROSITE" id="PS51880">
    <property type="entry name" value="TGS"/>
    <property type="match status" value="1"/>
</dbReference>
<evidence type="ECO:0000313" key="8">
    <source>
        <dbReference type="EMBL" id="MCM1992584.1"/>
    </source>
</evidence>
<dbReference type="SUPFAM" id="SSF81301">
    <property type="entry name" value="Nucleotidyltransferase"/>
    <property type="match status" value="1"/>
</dbReference>
<dbReference type="Gene3D" id="3.30.460.10">
    <property type="entry name" value="Beta Polymerase, domain 2"/>
    <property type="match status" value="1"/>
</dbReference>
<dbReference type="CDD" id="cd00077">
    <property type="entry name" value="HDc"/>
    <property type="match status" value="1"/>
</dbReference>
<evidence type="ECO:0000256" key="4">
    <source>
        <dbReference type="RuleBase" id="RU003847"/>
    </source>
</evidence>
<dbReference type="InterPro" id="IPR033655">
    <property type="entry name" value="TGS_RelA/SpoT"/>
</dbReference>
<evidence type="ECO:0000256" key="3">
    <source>
        <dbReference type="ARBA" id="ARBA00048244"/>
    </source>
</evidence>
<dbReference type="InterPro" id="IPR002912">
    <property type="entry name" value="ACT_dom"/>
</dbReference>
<evidence type="ECO:0000256" key="1">
    <source>
        <dbReference type="ARBA" id="ARBA00004976"/>
    </source>
</evidence>
<dbReference type="InterPro" id="IPR007685">
    <property type="entry name" value="RelA_SpoT"/>
</dbReference>
<dbReference type="SMART" id="SM00954">
    <property type="entry name" value="RelA_SpoT"/>
    <property type="match status" value="1"/>
</dbReference>
<dbReference type="InterPro" id="IPR004811">
    <property type="entry name" value="RelA/Spo_fam"/>
</dbReference>
<dbReference type="FunFam" id="1.10.3210.10:FF:000001">
    <property type="entry name" value="GTP pyrophosphokinase RelA"/>
    <property type="match status" value="1"/>
</dbReference>
<dbReference type="Pfam" id="PF13291">
    <property type="entry name" value="ACT_4"/>
    <property type="match status" value="1"/>
</dbReference>
<dbReference type="RefSeq" id="WP_250861750.1">
    <property type="nucleotide sequence ID" value="NZ_JAGSOJ010000006.1"/>
</dbReference>
<dbReference type="PROSITE" id="PS51671">
    <property type="entry name" value="ACT"/>
    <property type="match status" value="1"/>
</dbReference>
<sequence length="725" mass="83177">MLMKLFNILDENGSYINKKFIEKAFRFANDAHENQRRKSGELYITHPLEVACILAEMNLDENTIAAALLHDVVEDTHYTFDDVKVEFNEQVAILVDGVTKLEKIKYKSKEEEQADNVRKMVLAMAKDIRVILIKLADRLHNMRTLKYMPIDKQKEKAKEAIDIYAPLAHRLGISKIKWELEDLSLRYLDPNEYYNLVRMIAEKRAGREMFINSIIDELSDKLSVAGIQSEIEGRPKHFYSIYRKMINKNKSIDQIFDLTALRILVEDVGSCYAALGIVHTLYKPIPGRFKDYIAMPKPNMYQSIHTTLIGPQGKTFEIQIRTMEMHKTAEYGIAAHWKYKEGQTENGENDFETKLTWLRDILEWQGETSDAAEFMDSFKIDLFSDEVFVFTPRGDVINLPSESTPVDFAYRIHTDIGHRCVGAKVNNKIVPIDYKLKTGQIVEVIASPGMKAPSIGWLSFVKSNQAKSKIKAWFRKEQRDENIRVGKEMIEKECKKMKVVLYELLCEDNVEKLFKRFNIKTYEDLFAEVGSGEVLLDYVFNKISDLIKTNKEKLTIEEEQERISALLKRGNKADEKNGDVVIRGADNLMVRFAKCCNPVPGDDVIGYVTKGRGISIHRKDCKNASNLLKTEGEKIIDVNWGKIKSNEFISEIEMKSVNRDGILADVMECVVKCKTPVCSINAVTQSDGIALINLKIRVNSIEHIKTVIKKLKKIDGILEIYRLKK</sequence>
<name>A0A9J6PDK6_9CLOT</name>
<dbReference type="InterPro" id="IPR006674">
    <property type="entry name" value="HD_domain"/>
</dbReference>
<evidence type="ECO:0000256" key="2">
    <source>
        <dbReference type="ARBA" id="ARBA00013251"/>
    </source>
</evidence>
<dbReference type="InterPro" id="IPR004095">
    <property type="entry name" value="TGS"/>
</dbReference>
<dbReference type="Gene3D" id="1.10.3210.10">
    <property type="entry name" value="Hypothetical protein af1432"/>
    <property type="match status" value="1"/>
</dbReference>
<dbReference type="AlphaFoldDB" id="A0A9J6PDK6"/>
<dbReference type="Pfam" id="PF04607">
    <property type="entry name" value="RelA_SpoT"/>
    <property type="match status" value="1"/>
</dbReference>
<comment type="catalytic activity">
    <reaction evidence="3">
        <text>GTP + ATP = guanosine 3'-diphosphate 5'-triphosphate + AMP</text>
        <dbReference type="Rhea" id="RHEA:22088"/>
        <dbReference type="ChEBI" id="CHEBI:30616"/>
        <dbReference type="ChEBI" id="CHEBI:37565"/>
        <dbReference type="ChEBI" id="CHEBI:142410"/>
        <dbReference type="ChEBI" id="CHEBI:456215"/>
        <dbReference type="EC" id="2.7.6.5"/>
    </reaction>
</comment>
<dbReference type="EMBL" id="JAGSOJ010000006">
    <property type="protein sequence ID" value="MCM1992584.1"/>
    <property type="molecule type" value="Genomic_DNA"/>
</dbReference>
<dbReference type="Gene3D" id="3.10.20.30">
    <property type="match status" value="1"/>
</dbReference>
<gene>
    <name evidence="8" type="ORF">KDK92_22955</name>
</gene>
<dbReference type="InterPro" id="IPR003607">
    <property type="entry name" value="HD/PDEase_dom"/>
</dbReference>
<accession>A0A9J6PDK6</accession>
<comment type="similarity">
    <text evidence="4">Belongs to the relA/spoT family.</text>
</comment>
<dbReference type="InterPro" id="IPR012675">
    <property type="entry name" value="Beta-grasp_dom_sf"/>
</dbReference>
<feature type="domain" description="HD" evidence="6">
    <location>
        <begin position="43"/>
        <end position="142"/>
    </location>
</feature>
<dbReference type="Gene3D" id="3.30.70.260">
    <property type="match status" value="1"/>
</dbReference>
<comment type="pathway">
    <text evidence="1">Purine metabolism; ppGpp biosynthesis; ppGpp from GTP: step 1/2.</text>
</comment>
<dbReference type="FunFam" id="3.10.20.30:FF:000002">
    <property type="entry name" value="GTP pyrophosphokinase (RelA/SpoT)"/>
    <property type="match status" value="1"/>
</dbReference>
<dbReference type="InterPro" id="IPR012676">
    <property type="entry name" value="TGS-like"/>
</dbReference>
<dbReference type="CDD" id="cd04876">
    <property type="entry name" value="ACT_RelA-SpoT"/>
    <property type="match status" value="1"/>
</dbReference>
<dbReference type="NCBIfam" id="TIGR00691">
    <property type="entry name" value="spoT_relA"/>
    <property type="match status" value="1"/>
</dbReference>
<evidence type="ECO:0000259" key="5">
    <source>
        <dbReference type="PROSITE" id="PS51671"/>
    </source>
</evidence>
<comment type="caution">
    <text evidence="8">The sequence shown here is derived from an EMBL/GenBank/DDBJ whole genome shotgun (WGS) entry which is preliminary data.</text>
</comment>
<comment type="function">
    <text evidence="4">In eubacteria ppGpp (guanosine 3'-diphosphate 5'-diphosphate) is a mediator of the stringent response that coordinates a variety of cellular activities in response to changes in nutritional abundance.</text>
</comment>
<dbReference type="GO" id="GO:0008728">
    <property type="term" value="F:GTP diphosphokinase activity"/>
    <property type="evidence" value="ECO:0007669"/>
    <property type="project" value="UniProtKB-EC"/>
</dbReference>
<dbReference type="Proteomes" id="UP001056429">
    <property type="component" value="Unassembled WGS sequence"/>
</dbReference>
<protein>
    <recommendedName>
        <fullName evidence="2">GTP diphosphokinase</fullName>
        <ecNumber evidence="2">2.7.6.5</ecNumber>
    </recommendedName>
</protein>
<evidence type="ECO:0000259" key="6">
    <source>
        <dbReference type="PROSITE" id="PS51831"/>
    </source>
</evidence>
<feature type="domain" description="ACT" evidence="5">
    <location>
        <begin position="651"/>
        <end position="725"/>
    </location>
</feature>
<dbReference type="InterPro" id="IPR043519">
    <property type="entry name" value="NT_sf"/>
</dbReference>
<reference evidence="8" key="1">
    <citation type="journal article" date="2021" name="mSystems">
        <title>Bacteria and Archaea Synergistically Convert Glycine Betaine to Biogenic Methane in the Formosa Cold Seep of the South China Sea.</title>
        <authorList>
            <person name="Li L."/>
            <person name="Zhang W."/>
            <person name="Zhang S."/>
            <person name="Song L."/>
            <person name="Sun Q."/>
            <person name="Zhang H."/>
            <person name="Xiang H."/>
            <person name="Dong X."/>
        </authorList>
    </citation>
    <scope>NUCLEOTIDE SEQUENCE</scope>
    <source>
        <strain evidence="8">ZWT</strain>
    </source>
</reference>
<dbReference type="Pfam" id="PF13328">
    <property type="entry name" value="HD_4"/>
    <property type="match status" value="1"/>
</dbReference>
<dbReference type="FunFam" id="3.30.460.10:FF:000001">
    <property type="entry name" value="GTP pyrophosphokinase RelA"/>
    <property type="match status" value="1"/>
</dbReference>
<dbReference type="PANTHER" id="PTHR21262">
    <property type="entry name" value="GUANOSINE-3',5'-BIS DIPHOSPHATE 3'-PYROPHOSPHOHYDROLASE"/>
    <property type="match status" value="1"/>
</dbReference>
<evidence type="ECO:0000313" key="9">
    <source>
        <dbReference type="Proteomes" id="UP001056429"/>
    </source>
</evidence>
<dbReference type="Pfam" id="PF19296">
    <property type="entry name" value="RelA_AH_RIS"/>
    <property type="match status" value="1"/>
</dbReference>
<dbReference type="PANTHER" id="PTHR21262:SF31">
    <property type="entry name" value="GTP PYROPHOSPHOKINASE"/>
    <property type="match status" value="1"/>
</dbReference>
<dbReference type="CDD" id="cd01668">
    <property type="entry name" value="TGS_RSH"/>
    <property type="match status" value="1"/>
</dbReference>
<dbReference type="InterPro" id="IPR045600">
    <property type="entry name" value="RelA/SpoT_AH_RIS"/>
</dbReference>
<dbReference type="SUPFAM" id="SSF81271">
    <property type="entry name" value="TGS-like"/>
    <property type="match status" value="1"/>
</dbReference>
<dbReference type="EC" id="2.7.6.5" evidence="2"/>
<dbReference type="SMART" id="SM00471">
    <property type="entry name" value="HDc"/>
    <property type="match status" value="1"/>
</dbReference>
<dbReference type="InterPro" id="IPR045865">
    <property type="entry name" value="ACT-like_dom_sf"/>
</dbReference>
<organism evidence="8 9">
    <name type="scientific">Oceanirhabdus seepicola</name>
    <dbReference type="NCBI Taxonomy" id="2828781"/>
    <lineage>
        <taxon>Bacteria</taxon>
        <taxon>Bacillati</taxon>
        <taxon>Bacillota</taxon>
        <taxon>Clostridia</taxon>
        <taxon>Eubacteriales</taxon>
        <taxon>Clostridiaceae</taxon>
        <taxon>Oceanirhabdus</taxon>
    </lineage>
</organism>
<dbReference type="GO" id="GO:0005886">
    <property type="term" value="C:plasma membrane"/>
    <property type="evidence" value="ECO:0007669"/>
    <property type="project" value="TreeGrafter"/>
</dbReference>
<feature type="domain" description="TGS" evidence="7">
    <location>
        <begin position="385"/>
        <end position="446"/>
    </location>
</feature>
<dbReference type="Pfam" id="PF02824">
    <property type="entry name" value="TGS"/>
    <property type="match status" value="1"/>
</dbReference>
<dbReference type="PROSITE" id="PS51831">
    <property type="entry name" value="HD"/>
    <property type="match status" value="1"/>
</dbReference>
<dbReference type="SUPFAM" id="SSF55021">
    <property type="entry name" value="ACT-like"/>
    <property type="match status" value="1"/>
</dbReference>